<name>A0A830HCK8_9CHLO</name>
<feature type="domain" description="BZIP" evidence="6">
    <location>
        <begin position="472"/>
        <end position="543"/>
    </location>
</feature>
<keyword evidence="2" id="KW-0804">Transcription</keyword>
<proteinExistence type="predicted"/>
<dbReference type="Proteomes" id="UP000660262">
    <property type="component" value="Unassembled WGS sequence"/>
</dbReference>
<feature type="compositionally biased region" description="Basic residues" evidence="5">
    <location>
        <begin position="380"/>
        <end position="398"/>
    </location>
</feature>
<sequence length="699" mass="69565">MLAPIKEEAGPAAASNAAAATLAPVPMPGVGTLPPHLSALNVSAASVGGVVSAQQTTLTHMQLQQPLAAAGAAAAAGAPPPKREGAMPAAAAAAAATPAFPPTTLPTPGAPASAMPPLNANMPTLVAHSSSGTSTLPVHPPSRSPSMPNLTTQPLLYPGGPAYHAAPAPAAAGAAPLTFAPTDWRAAARAAGGRQLNSLNVGGMSGASMMAGPMSLTPTHASAGMARPPAPWAALPTSTATPAATSTGGVVPTSAAPFAAVATTTAPAAAAFPAQPSGTTAGAGAPTVANVPMPMPLHTSSSLPAFGTALSQAPIHTTATVPASAPVAWPGPAIYAAAGVAVPTSTAAAGASAGGIPPTAPKTKKSSGHKRGSSWDGHAVSRKHKSSGHRHRHHHHKPSSTGGLSANTSERSGPPSDYGDYGDDLGTPSSWSNPSSQCPSENGDRDSDFNTSLDPNSVEGIRLDERLRQLITTDPTRARRIIANRRSAARSKVKQANGVSDLQERAQALGAEVSDLNSEGTRLSQAGLELTLEQANLRAEVAQWESRISAANAEAHSLRETLKQLGVNPAEVEARAVPAANAASAMAVKLHHERQHAAAMAAASAQAAGAQRQQFPMGAGGTASAAPRRKSPTSGRRKAAPPPIQVPPTAGGMPVPSPVGFMTAQSAPTTPLTATSDVSGMHTVASTSNIAGQMNMHAG</sequence>
<keyword evidence="3" id="KW-0539">Nucleus</keyword>
<feature type="compositionally biased region" description="Basic residues" evidence="5">
    <location>
        <begin position="627"/>
        <end position="639"/>
    </location>
</feature>
<feature type="coiled-coil region" evidence="4">
    <location>
        <begin position="499"/>
        <end position="561"/>
    </location>
</feature>
<feature type="region of interest" description="Disordered" evidence="5">
    <location>
        <begin position="610"/>
        <end position="655"/>
    </location>
</feature>
<dbReference type="InterPro" id="IPR052483">
    <property type="entry name" value="bZIP_transcription_regulators"/>
</dbReference>
<dbReference type="InterPro" id="IPR046347">
    <property type="entry name" value="bZIP_sf"/>
</dbReference>
<evidence type="ECO:0000256" key="3">
    <source>
        <dbReference type="ARBA" id="ARBA00023242"/>
    </source>
</evidence>
<reference evidence="7" key="1">
    <citation type="submission" date="2020-10" db="EMBL/GenBank/DDBJ databases">
        <title>Unveiling of a novel bifunctional photoreceptor, Dualchrome1, isolated from a cosmopolitan green alga.</title>
        <authorList>
            <person name="Suzuki S."/>
            <person name="Kawachi M."/>
        </authorList>
    </citation>
    <scope>NUCLEOTIDE SEQUENCE</scope>
    <source>
        <strain evidence="7">NIES 2893</strain>
    </source>
</reference>
<evidence type="ECO:0000259" key="6">
    <source>
        <dbReference type="SMART" id="SM00338"/>
    </source>
</evidence>
<evidence type="ECO:0000313" key="8">
    <source>
        <dbReference type="Proteomes" id="UP000660262"/>
    </source>
</evidence>
<accession>A0A830HCK8</accession>
<feature type="compositionally biased region" description="Polar residues" evidence="5">
    <location>
        <begin position="401"/>
        <end position="411"/>
    </location>
</feature>
<evidence type="ECO:0000256" key="2">
    <source>
        <dbReference type="ARBA" id="ARBA00023163"/>
    </source>
</evidence>
<feature type="region of interest" description="Disordered" evidence="5">
    <location>
        <begin position="348"/>
        <end position="457"/>
    </location>
</feature>
<feature type="compositionally biased region" description="Low complexity" evidence="5">
    <location>
        <begin position="412"/>
        <end position="440"/>
    </location>
</feature>
<comment type="caution">
    <text evidence="7">The sequence shown here is derived from an EMBL/GenBank/DDBJ whole genome shotgun (WGS) entry which is preliminary data.</text>
</comment>
<feature type="compositionally biased region" description="Low complexity" evidence="5">
    <location>
        <begin position="348"/>
        <end position="357"/>
    </location>
</feature>
<evidence type="ECO:0000256" key="1">
    <source>
        <dbReference type="ARBA" id="ARBA00023015"/>
    </source>
</evidence>
<dbReference type="PANTHER" id="PTHR46391">
    <property type="entry name" value="BASIC LEUCINE ZIPPER 34"/>
    <property type="match status" value="1"/>
</dbReference>
<dbReference type="GO" id="GO:0003700">
    <property type="term" value="F:DNA-binding transcription factor activity"/>
    <property type="evidence" value="ECO:0007669"/>
    <property type="project" value="InterPro"/>
</dbReference>
<evidence type="ECO:0000313" key="7">
    <source>
        <dbReference type="EMBL" id="GHP03311.1"/>
    </source>
</evidence>
<dbReference type="AlphaFoldDB" id="A0A830HCK8"/>
<feature type="compositionally biased region" description="Basic residues" evidence="5">
    <location>
        <begin position="362"/>
        <end position="372"/>
    </location>
</feature>
<evidence type="ECO:0000256" key="5">
    <source>
        <dbReference type="SAM" id="MobiDB-lite"/>
    </source>
</evidence>
<keyword evidence="4" id="KW-0175">Coiled coil</keyword>
<keyword evidence="8" id="KW-1185">Reference proteome</keyword>
<keyword evidence="1" id="KW-0805">Transcription regulation</keyword>
<protein>
    <recommendedName>
        <fullName evidence="6">BZIP domain-containing protein</fullName>
    </recommendedName>
</protein>
<dbReference type="PANTHER" id="PTHR46391:SF35">
    <property type="entry name" value="BASIC LEUCINE ZIPPER 34-LIKE ISOFORM X1"/>
    <property type="match status" value="1"/>
</dbReference>
<evidence type="ECO:0000256" key="4">
    <source>
        <dbReference type="SAM" id="Coils"/>
    </source>
</evidence>
<dbReference type="SUPFAM" id="SSF57959">
    <property type="entry name" value="Leucine zipper domain"/>
    <property type="match status" value="1"/>
</dbReference>
<feature type="region of interest" description="Disordered" evidence="5">
    <location>
        <begin position="128"/>
        <end position="147"/>
    </location>
</feature>
<organism evidence="7 8">
    <name type="scientific">Pycnococcus provasolii</name>
    <dbReference type="NCBI Taxonomy" id="41880"/>
    <lineage>
        <taxon>Eukaryota</taxon>
        <taxon>Viridiplantae</taxon>
        <taxon>Chlorophyta</taxon>
        <taxon>Pseudoscourfieldiophyceae</taxon>
        <taxon>Pseudoscourfieldiales</taxon>
        <taxon>Pycnococcaceae</taxon>
        <taxon>Pycnococcus</taxon>
    </lineage>
</organism>
<gene>
    <name evidence="7" type="ORF">PPROV_000206600</name>
</gene>
<dbReference type="SMART" id="SM00338">
    <property type="entry name" value="BRLZ"/>
    <property type="match status" value="1"/>
</dbReference>
<dbReference type="InterPro" id="IPR004827">
    <property type="entry name" value="bZIP"/>
</dbReference>
<dbReference type="EMBL" id="BNJQ01000005">
    <property type="protein sequence ID" value="GHP03311.1"/>
    <property type="molecule type" value="Genomic_DNA"/>
</dbReference>